<keyword evidence="3" id="KW-1185">Reference proteome</keyword>
<evidence type="ECO:0000256" key="1">
    <source>
        <dbReference type="SAM" id="MobiDB-lite"/>
    </source>
</evidence>
<evidence type="ECO:0000313" key="2">
    <source>
        <dbReference type="EMBL" id="KAF2424455.1"/>
    </source>
</evidence>
<proteinExistence type="predicted"/>
<protein>
    <submittedName>
        <fullName evidence="2">Uncharacterized protein</fullName>
    </submittedName>
</protein>
<dbReference type="AlphaFoldDB" id="A0A9P4NK46"/>
<dbReference type="Proteomes" id="UP000800235">
    <property type="component" value="Unassembled WGS sequence"/>
</dbReference>
<dbReference type="EMBL" id="MU007074">
    <property type="protein sequence ID" value="KAF2424455.1"/>
    <property type="molecule type" value="Genomic_DNA"/>
</dbReference>
<organism evidence="2 3">
    <name type="scientific">Tothia fuscella</name>
    <dbReference type="NCBI Taxonomy" id="1048955"/>
    <lineage>
        <taxon>Eukaryota</taxon>
        <taxon>Fungi</taxon>
        <taxon>Dikarya</taxon>
        <taxon>Ascomycota</taxon>
        <taxon>Pezizomycotina</taxon>
        <taxon>Dothideomycetes</taxon>
        <taxon>Pleosporomycetidae</taxon>
        <taxon>Venturiales</taxon>
        <taxon>Cylindrosympodiaceae</taxon>
        <taxon>Tothia</taxon>
    </lineage>
</organism>
<evidence type="ECO:0000313" key="3">
    <source>
        <dbReference type="Proteomes" id="UP000800235"/>
    </source>
</evidence>
<sequence>MAPLSWQKSKDLLAQANKDRTVATFLAHIDQIKVDHKLTAESYGCKASGMKNLYNSALRKLRDNGCYLEEGEDPTLIKTREVTQKKRKLDSAAGGGVGRVFKVNKVEQVRSKRHKAEAEAETSDASEHQTEREGKQSESDEE</sequence>
<reference evidence="2" key="1">
    <citation type="journal article" date="2020" name="Stud. Mycol.">
        <title>101 Dothideomycetes genomes: a test case for predicting lifestyles and emergence of pathogens.</title>
        <authorList>
            <person name="Haridas S."/>
            <person name="Albert R."/>
            <person name="Binder M."/>
            <person name="Bloem J."/>
            <person name="Labutti K."/>
            <person name="Salamov A."/>
            <person name="Andreopoulos B."/>
            <person name="Baker S."/>
            <person name="Barry K."/>
            <person name="Bills G."/>
            <person name="Bluhm B."/>
            <person name="Cannon C."/>
            <person name="Castanera R."/>
            <person name="Culley D."/>
            <person name="Daum C."/>
            <person name="Ezra D."/>
            <person name="Gonzalez J."/>
            <person name="Henrissat B."/>
            <person name="Kuo A."/>
            <person name="Liang C."/>
            <person name="Lipzen A."/>
            <person name="Lutzoni F."/>
            <person name="Magnuson J."/>
            <person name="Mondo S."/>
            <person name="Nolan M."/>
            <person name="Ohm R."/>
            <person name="Pangilinan J."/>
            <person name="Park H.-J."/>
            <person name="Ramirez L."/>
            <person name="Alfaro M."/>
            <person name="Sun H."/>
            <person name="Tritt A."/>
            <person name="Yoshinaga Y."/>
            <person name="Zwiers L.-H."/>
            <person name="Turgeon B."/>
            <person name="Goodwin S."/>
            <person name="Spatafora J."/>
            <person name="Crous P."/>
            <person name="Grigoriev I."/>
        </authorList>
    </citation>
    <scope>NUCLEOTIDE SEQUENCE</scope>
    <source>
        <strain evidence="2">CBS 130266</strain>
    </source>
</reference>
<comment type="caution">
    <text evidence="2">The sequence shown here is derived from an EMBL/GenBank/DDBJ whole genome shotgun (WGS) entry which is preliminary data.</text>
</comment>
<accession>A0A9P4NK46</accession>
<feature type="region of interest" description="Disordered" evidence="1">
    <location>
        <begin position="108"/>
        <end position="142"/>
    </location>
</feature>
<feature type="compositionally biased region" description="Basic and acidic residues" evidence="1">
    <location>
        <begin position="125"/>
        <end position="142"/>
    </location>
</feature>
<gene>
    <name evidence="2" type="ORF">EJ08DRAFT_700670</name>
</gene>
<name>A0A9P4NK46_9PEZI</name>